<name>A0ACC0WYL8_9STRA</name>
<organism evidence="1 2">
    <name type="scientific">Peronosclerospora sorghi</name>
    <dbReference type="NCBI Taxonomy" id="230839"/>
    <lineage>
        <taxon>Eukaryota</taxon>
        <taxon>Sar</taxon>
        <taxon>Stramenopiles</taxon>
        <taxon>Oomycota</taxon>
        <taxon>Peronosporomycetes</taxon>
        <taxon>Peronosporales</taxon>
        <taxon>Peronosporaceae</taxon>
        <taxon>Peronosclerospora</taxon>
    </lineage>
</organism>
<accession>A0ACC0WYL8</accession>
<dbReference type="EMBL" id="CM047580">
    <property type="protein sequence ID" value="KAI9923071.1"/>
    <property type="molecule type" value="Genomic_DNA"/>
</dbReference>
<evidence type="ECO:0000313" key="2">
    <source>
        <dbReference type="Proteomes" id="UP001163321"/>
    </source>
</evidence>
<dbReference type="Proteomes" id="UP001163321">
    <property type="component" value="Chromosome 1"/>
</dbReference>
<comment type="caution">
    <text evidence="1">The sequence shown here is derived from an EMBL/GenBank/DDBJ whole genome shotgun (WGS) entry which is preliminary data.</text>
</comment>
<evidence type="ECO:0000313" key="1">
    <source>
        <dbReference type="EMBL" id="KAI9923071.1"/>
    </source>
</evidence>
<sequence length="1443" mass="163038">MPSSSPSPGHSSSFSRFFSRRSHRASRALSVRTGFTSSARPHPSQAQRIRLVNTLSVSELYALRELVHRAANKSFVPSSTKKHTRACHSSAGTVERTRRDARKAATRTRSSVTRLRHHAPPTPCAIDLITTKRFYFNERADQRLRLPSRRHLVRLFPRLTHVSKAAQRVLFHAFDANASGKIEFDELCAMLARVKRARGTSVHEMAELVCSWFQDEPATTGLSCFNVQLLALTAMELDHEAHVLTEYSHDVVASLTKLILNGEATHVTQATFCQRMECHLGAQVLQLLLAPFHVTHAVLEEATLVDEAETCEWTAGDTAYLVSTTWWTPWQQYVRARHVPRTHHAATPRGEQEPGDQERAHRARPRSVRGPGACYACPGPISNRDLAANEELGTLRPHLVHGRDFVLVPARIWHPLVQLYGGGPEYKRQVVPDAPRDPTEPQPRVTVDLYPIVLPVRLARHDARHVFLVYTRRFMVPRDSSLKELVHRMGIFPDVNATEVTLWLRRHRLQAWIPLDGSLDATLERLAITSAQELLVDFRALDLDDDPHSRAQAHRRQCLAAMKPREPFHVAMLQPIGNDFLACPRASLARFARTGNWYRLRTSLAAELDTTGTVSSFSAHYERPGAARGGGWTNSMEGAARASRGRLVTHAGIRATGLVNMGNTCFMNSALQCFVHSPIFREYFLSTRYELEVNKKNRLGSRGAIAAAYAQLVSSMWREREHGYLIPGRFRDAFIQVRAEFEDLRQYDAHEFMVALLDCLHEDLNQGRRTHHHGRPPLATEDDVIQAQSSRCLSFSSFRGTDDGRASLDRCEPTATAETDGDAAWREYTQVNASVVVDLFHGQMRSETVCHTCGERKCTFDPNLFLSLPIPESTFVRLDVLVLLQARTLPCDETKDDPRPPVETRGFWLRRGSSVQTLCDRIAAVHGRASGHRFLLVELRRHRIKRILEPDERVEKLVPILPGALAAYERAWTLDELPVVPALVSDYFTTWNGAAPRARACRSFADLHVGARVQARGQSKDWEEATVIHVAATPSPRVCLRFEHERSQKRTKWFTARDWHGKGRGHEAVARPAEVFEVQVVHRVRARPEQTSGDRVRDDDDDDPTGSWTVFGLPLFLTMASDKTAHELHHALVFQTARFWRRLQRVSGTAWQDTWMQSKVPYTVRIVDLEHVTRARGTDVPLDASALMDHFAARSVLVLDWMDRHEYASEAVRAADDVPLDVWRAADTDAVVRAELDDKAVLDGRGAAHDRVPPHAVPLTRCMDALMRDELISREDAWICEHCGVPREGTRRSSISRLPDLVMIQLKRFQYLENQQRQKVRAVVDFPLQGLDFAPWMDRPSRPSDDAADDSTVYDLYAVANHVGGLTRGHYTASCRYDAEYPESAALFQHAAAPDVQCPELWFRFDDDKVAEMAPGDVVTDAAYVLFYKRRTLSSSNVLRYAL</sequence>
<keyword evidence="2" id="KW-1185">Reference proteome</keyword>
<protein>
    <submittedName>
        <fullName evidence="1">Uncharacterized protein</fullName>
    </submittedName>
</protein>
<proteinExistence type="predicted"/>
<reference evidence="1 2" key="1">
    <citation type="journal article" date="2022" name="bioRxiv">
        <title>The genome of the oomycete Peronosclerospora sorghi, a cosmopolitan pathogen of maize and sorghum, is inflated with dispersed pseudogenes.</title>
        <authorList>
            <person name="Fletcher K."/>
            <person name="Martin F."/>
            <person name="Isakeit T."/>
            <person name="Cavanaugh K."/>
            <person name="Magill C."/>
            <person name="Michelmore R."/>
        </authorList>
    </citation>
    <scope>NUCLEOTIDE SEQUENCE [LARGE SCALE GENOMIC DNA]</scope>
    <source>
        <strain evidence="1">P6</strain>
    </source>
</reference>
<gene>
    <name evidence="1" type="ORF">PsorP6_001732</name>
</gene>